<proteinExistence type="predicted"/>
<accession>A0A3P8GYA3</accession>
<feature type="region of interest" description="Disordered" evidence="1">
    <location>
        <begin position="65"/>
        <end position="104"/>
    </location>
</feature>
<name>A0A3P8GYA3_9TREM</name>
<gene>
    <name evidence="2" type="ORF">ECPE_LOCUS16918</name>
</gene>
<keyword evidence="3" id="KW-1185">Reference proteome</keyword>
<dbReference type="OrthoDB" id="6730379at2759"/>
<feature type="compositionally biased region" description="Low complexity" evidence="1">
    <location>
        <begin position="76"/>
        <end position="89"/>
    </location>
</feature>
<evidence type="ECO:0000313" key="2">
    <source>
        <dbReference type="EMBL" id="VDP94192.1"/>
    </source>
</evidence>
<sequence length="263" mass="27377">MTLQAQALSTLANNPMISLQQLGLEGIMGQPNLAQFAAAASSVLSGAPFSGISLPAQPTAVTSSRTKYNRLSNAPASSTTSMAQLSSSAKRTRLDGASSAGSSFSNAANSLPAGARGQNLVSLVSPTDPKSSQGRPSASPQKSDSHSSHSRTALSSSSRAVYNDRSGSDRLSVPPKSTATGTAKSTVRPSSCAPKSTPKSFVTVATVESNTASKQDQRGLLIDVTQCSLVWRLVEAKMDEFSMTSLCMVYYNSDRDDSDEEVD</sequence>
<reference evidence="2 3" key="1">
    <citation type="submission" date="2018-11" db="EMBL/GenBank/DDBJ databases">
        <authorList>
            <consortium name="Pathogen Informatics"/>
        </authorList>
    </citation>
    <scope>NUCLEOTIDE SEQUENCE [LARGE SCALE GENOMIC DNA]</scope>
    <source>
        <strain evidence="2 3">Egypt</strain>
    </source>
</reference>
<evidence type="ECO:0000313" key="3">
    <source>
        <dbReference type="Proteomes" id="UP000272942"/>
    </source>
</evidence>
<feature type="region of interest" description="Disordered" evidence="1">
    <location>
        <begin position="121"/>
        <end position="197"/>
    </location>
</feature>
<organism evidence="2 3">
    <name type="scientific">Echinostoma caproni</name>
    <dbReference type="NCBI Taxonomy" id="27848"/>
    <lineage>
        <taxon>Eukaryota</taxon>
        <taxon>Metazoa</taxon>
        <taxon>Spiralia</taxon>
        <taxon>Lophotrochozoa</taxon>
        <taxon>Platyhelminthes</taxon>
        <taxon>Trematoda</taxon>
        <taxon>Digenea</taxon>
        <taxon>Plagiorchiida</taxon>
        <taxon>Echinostomata</taxon>
        <taxon>Echinostomatoidea</taxon>
        <taxon>Echinostomatidae</taxon>
        <taxon>Echinostoma</taxon>
    </lineage>
</organism>
<feature type="compositionally biased region" description="Polar residues" evidence="1">
    <location>
        <begin position="175"/>
        <end position="197"/>
    </location>
</feature>
<feature type="compositionally biased region" description="Polar residues" evidence="1">
    <location>
        <begin position="65"/>
        <end position="75"/>
    </location>
</feature>
<dbReference type="EMBL" id="UZAN01066511">
    <property type="protein sequence ID" value="VDP94192.1"/>
    <property type="molecule type" value="Genomic_DNA"/>
</dbReference>
<dbReference type="AlphaFoldDB" id="A0A3P8GYA3"/>
<feature type="compositionally biased region" description="Polar residues" evidence="1">
    <location>
        <begin position="121"/>
        <end position="136"/>
    </location>
</feature>
<evidence type="ECO:0000256" key="1">
    <source>
        <dbReference type="SAM" id="MobiDB-lite"/>
    </source>
</evidence>
<dbReference type="Proteomes" id="UP000272942">
    <property type="component" value="Unassembled WGS sequence"/>
</dbReference>
<protein>
    <submittedName>
        <fullName evidence="2">Uncharacterized protein</fullName>
    </submittedName>
</protein>